<evidence type="ECO:0000313" key="6">
    <source>
        <dbReference type="Proteomes" id="UP001595882"/>
    </source>
</evidence>
<feature type="domain" description="Methyl-accepting transducer" evidence="4">
    <location>
        <begin position="225"/>
        <end position="461"/>
    </location>
</feature>
<dbReference type="RefSeq" id="WP_390250246.1">
    <property type="nucleotide sequence ID" value="NZ_JBHSDT010000004.1"/>
</dbReference>
<dbReference type="Pfam" id="PF00015">
    <property type="entry name" value="MCPsignal"/>
    <property type="match status" value="1"/>
</dbReference>
<dbReference type="SMART" id="SM00283">
    <property type="entry name" value="MA"/>
    <property type="match status" value="1"/>
</dbReference>
<organism evidence="5 6">
    <name type="scientific">Gracilibacillus xinjiangensis</name>
    <dbReference type="NCBI Taxonomy" id="1193282"/>
    <lineage>
        <taxon>Bacteria</taxon>
        <taxon>Bacillati</taxon>
        <taxon>Bacillota</taxon>
        <taxon>Bacilli</taxon>
        <taxon>Bacillales</taxon>
        <taxon>Bacillaceae</taxon>
        <taxon>Gracilibacillus</taxon>
    </lineage>
</organism>
<dbReference type="Proteomes" id="UP001595882">
    <property type="component" value="Unassembled WGS sequence"/>
</dbReference>
<sequence>MRNERNKLMHWVAGAAILLAILVNILGRKFHLFDFSHGSERFITASEIEAQFGSTLTILLIIPVALYILSLLLYRKHKNHRFIPYLLMLALTFASIAIISGGSGRGEFHFSVFMIVAAIGYYQQIKLVIIMTIIFAVQHVAGLFFIPEIVFGVEDYMFSMFIWHAVFLILTSSAVSWQIYSGKKIEKYYQEKQRNQRKIIIEEIVGKLATTTDQLSTVSDTLSNSTKNSYNESSQLTKVIADVSSSIEQQMKIMQENRESITQINDGIKSINDTAQTVAKDSNTTAEEAHNGNELIEHLLNQMKEIHNNVDESYEKIKELLQHSQSIEGIIGIISDIADQTNLLALNASIEAARAGDSGKGFAVVADEVRKLAEQSLKSSTKISEIIQKILLETDQSVHSMENVKSSATDGLKIAEKSNKVFSHISAASNHVASQVQGVSLITEELAQSSGKVHSSIQEITESANQSFTRTKEGMLFSERQHELTEATFDVSQKLNNLTSELEDVILTLKSEIK</sequence>
<feature type="transmembrane region" description="Helical" evidence="3">
    <location>
        <begin position="82"/>
        <end position="100"/>
    </location>
</feature>
<feature type="transmembrane region" description="Helical" evidence="3">
    <location>
        <begin position="51"/>
        <end position="73"/>
    </location>
</feature>
<feature type="transmembrane region" description="Helical" evidence="3">
    <location>
        <begin position="127"/>
        <end position="146"/>
    </location>
</feature>
<name>A0ABV8WWY4_9BACI</name>
<dbReference type="InterPro" id="IPR004089">
    <property type="entry name" value="MCPsignal_dom"/>
</dbReference>
<dbReference type="CDD" id="cd11386">
    <property type="entry name" value="MCP_signal"/>
    <property type="match status" value="1"/>
</dbReference>
<comment type="caution">
    <text evidence="5">The sequence shown here is derived from an EMBL/GenBank/DDBJ whole genome shotgun (WGS) entry which is preliminary data.</text>
</comment>
<dbReference type="Gene3D" id="1.10.287.950">
    <property type="entry name" value="Methyl-accepting chemotaxis protein"/>
    <property type="match status" value="1"/>
</dbReference>
<keyword evidence="3" id="KW-0472">Membrane</keyword>
<evidence type="ECO:0000256" key="2">
    <source>
        <dbReference type="PROSITE-ProRule" id="PRU00284"/>
    </source>
</evidence>
<proteinExistence type="predicted"/>
<keyword evidence="3" id="KW-1133">Transmembrane helix</keyword>
<evidence type="ECO:0000256" key="1">
    <source>
        <dbReference type="ARBA" id="ARBA00023224"/>
    </source>
</evidence>
<feature type="transmembrane region" description="Helical" evidence="3">
    <location>
        <begin position="158"/>
        <end position="180"/>
    </location>
</feature>
<dbReference type="SUPFAM" id="SSF58104">
    <property type="entry name" value="Methyl-accepting chemotaxis protein (MCP) signaling domain"/>
    <property type="match status" value="1"/>
</dbReference>
<dbReference type="PROSITE" id="PS50111">
    <property type="entry name" value="CHEMOTAXIS_TRANSDUC_2"/>
    <property type="match status" value="1"/>
</dbReference>
<evidence type="ECO:0000259" key="4">
    <source>
        <dbReference type="PROSITE" id="PS50111"/>
    </source>
</evidence>
<gene>
    <name evidence="5" type="ORF">ACFOY7_05635</name>
</gene>
<keyword evidence="3" id="KW-0812">Transmembrane</keyword>
<dbReference type="PANTHER" id="PTHR32089">
    <property type="entry name" value="METHYL-ACCEPTING CHEMOTAXIS PROTEIN MCPB"/>
    <property type="match status" value="1"/>
</dbReference>
<accession>A0ABV8WWY4</accession>
<keyword evidence="6" id="KW-1185">Reference proteome</keyword>
<evidence type="ECO:0000313" key="5">
    <source>
        <dbReference type="EMBL" id="MFC4402549.1"/>
    </source>
</evidence>
<dbReference type="EMBL" id="JBHSDT010000004">
    <property type="protein sequence ID" value="MFC4402549.1"/>
    <property type="molecule type" value="Genomic_DNA"/>
</dbReference>
<keyword evidence="1 2" id="KW-0807">Transducer</keyword>
<protein>
    <submittedName>
        <fullName evidence="5">Methyl-accepting chemotaxis protein</fullName>
    </submittedName>
</protein>
<dbReference type="PANTHER" id="PTHR32089:SF112">
    <property type="entry name" value="LYSOZYME-LIKE PROTEIN-RELATED"/>
    <property type="match status" value="1"/>
</dbReference>
<evidence type="ECO:0000256" key="3">
    <source>
        <dbReference type="SAM" id="Phobius"/>
    </source>
</evidence>
<reference evidence="6" key="1">
    <citation type="journal article" date="2019" name="Int. J. Syst. Evol. Microbiol.">
        <title>The Global Catalogue of Microorganisms (GCM) 10K type strain sequencing project: providing services to taxonomists for standard genome sequencing and annotation.</title>
        <authorList>
            <consortium name="The Broad Institute Genomics Platform"/>
            <consortium name="The Broad Institute Genome Sequencing Center for Infectious Disease"/>
            <person name="Wu L."/>
            <person name="Ma J."/>
        </authorList>
    </citation>
    <scope>NUCLEOTIDE SEQUENCE [LARGE SCALE GENOMIC DNA]</scope>
    <source>
        <strain evidence="6">CCUG 37865</strain>
    </source>
</reference>